<evidence type="ECO:0000256" key="3">
    <source>
        <dbReference type="ARBA" id="ARBA00022448"/>
    </source>
</evidence>
<keyword evidence="3" id="KW-0813">Transport</keyword>
<evidence type="ECO:0000313" key="9">
    <source>
        <dbReference type="EMBL" id="TWI08059.1"/>
    </source>
</evidence>
<evidence type="ECO:0000256" key="4">
    <source>
        <dbReference type="ARBA" id="ARBA00022475"/>
    </source>
</evidence>
<dbReference type="Pfam" id="PF01594">
    <property type="entry name" value="AI-2E_transport"/>
    <property type="match status" value="1"/>
</dbReference>
<accession>V6RYZ4</accession>
<feature type="transmembrane region" description="Helical" evidence="8">
    <location>
        <begin position="12"/>
        <end position="45"/>
    </location>
</feature>
<dbReference type="Proteomes" id="UP000319848">
    <property type="component" value="Unassembled WGS sequence"/>
</dbReference>
<evidence type="ECO:0000256" key="7">
    <source>
        <dbReference type="ARBA" id="ARBA00023136"/>
    </source>
</evidence>
<gene>
    <name evidence="9" type="ORF">IP98_02869</name>
</gene>
<keyword evidence="4" id="KW-1003">Cell membrane</keyword>
<feature type="transmembrane region" description="Helical" evidence="8">
    <location>
        <begin position="256"/>
        <end position="277"/>
    </location>
</feature>
<evidence type="ECO:0000256" key="8">
    <source>
        <dbReference type="SAM" id="Phobius"/>
    </source>
</evidence>
<dbReference type="AlphaFoldDB" id="V6RYZ4"/>
<dbReference type="EMBL" id="VLKQ01000018">
    <property type="protein sequence ID" value="TWI08059.1"/>
    <property type="molecule type" value="Genomic_DNA"/>
</dbReference>
<organism evidence="9 10">
    <name type="scientific">Flavobacterium cauense R2A-7</name>
    <dbReference type="NCBI Taxonomy" id="1341154"/>
    <lineage>
        <taxon>Bacteria</taxon>
        <taxon>Pseudomonadati</taxon>
        <taxon>Bacteroidota</taxon>
        <taxon>Flavobacteriia</taxon>
        <taxon>Flavobacteriales</taxon>
        <taxon>Flavobacteriaceae</taxon>
        <taxon>Flavobacterium</taxon>
    </lineage>
</organism>
<evidence type="ECO:0000256" key="2">
    <source>
        <dbReference type="ARBA" id="ARBA00009773"/>
    </source>
</evidence>
<name>V6RYZ4_9FLAO</name>
<feature type="transmembrane region" description="Helical" evidence="8">
    <location>
        <begin position="222"/>
        <end position="249"/>
    </location>
</feature>
<evidence type="ECO:0000256" key="1">
    <source>
        <dbReference type="ARBA" id="ARBA00004651"/>
    </source>
</evidence>
<reference evidence="9 10" key="1">
    <citation type="journal article" date="2015" name="Stand. Genomic Sci.">
        <title>Genomic Encyclopedia of Bacterial and Archaeal Type Strains, Phase III: the genomes of soil and plant-associated and newly described type strains.</title>
        <authorList>
            <person name="Whitman W.B."/>
            <person name="Woyke T."/>
            <person name="Klenk H.P."/>
            <person name="Zhou Y."/>
            <person name="Lilburn T.G."/>
            <person name="Beck B.J."/>
            <person name="De Vos P."/>
            <person name="Vandamme P."/>
            <person name="Eisen J.A."/>
            <person name="Garrity G."/>
            <person name="Hugenholtz P."/>
            <person name="Kyrpides N.C."/>
        </authorList>
    </citation>
    <scope>NUCLEOTIDE SEQUENCE [LARGE SCALE GENOMIC DNA]</scope>
    <source>
        <strain evidence="9 10">CGMCC 1.7270</strain>
    </source>
</reference>
<evidence type="ECO:0000256" key="5">
    <source>
        <dbReference type="ARBA" id="ARBA00022692"/>
    </source>
</evidence>
<dbReference type="PANTHER" id="PTHR21716:SF53">
    <property type="entry name" value="PERMEASE PERM-RELATED"/>
    <property type="match status" value="1"/>
</dbReference>
<comment type="similarity">
    <text evidence="2">Belongs to the autoinducer-2 exporter (AI-2E) (TC 2.A.86) family.</text>
</comment>
<comment type="subcellular location">
    <subcellularLocation>
        <location evidence="1">Cell membrane</location>
        <topology evidence="1">Multi-pass membrane protein</topology>
    </subcellularLocation>
</comment>
<sequence length="357" mass="40135">MTINNTSVFQKILFLFLIVAGLYFAKPFLMPLLIGGILATLFLPLCNWMERKKLSKGLAVFLCLLLLIAIITGFVSLLFWKVSEVITDIALIKQKLFEAGYHIQKYIFDHLNITIEEQFKILKNEQPSYTNIMQIIVASLTNFITTFVLILVYFVFLLYYRTHIKNFILKLTVPSQQNEVEKIIYNAANISQQYLVGLSKMIMCLWIMYGVGFSVIGVKNAIFFAILCGLLEIIPFVGNITGTTLTVLVSALHGASFPLLGGIVLTYGTIQFIQGFILEPVIVGPQVKINSLFTIIVLVLGELLWGIPGIILAIPITAIFKILCDHIETLKPYGFLIGETEIPKQGFIEKMKILLKI</sequence>
<keyword evidence="6 8" id="KW-1133">Transmembrane helix</keyword>
<comment type="caution">
    <text evidence="9">The sequence shown here is derived from an EMBL/GenBank/DDBJ whole genome shotgun (WGS) entry which is preliminary data.</text>
</comment>
<feature type="transmembrane region" description="Helical" evidence="8">
    <location>
        <begin position="132"/>
        <end position="160"/>
    </location>
</feature>
<feature type="transmembrane region" description="Helical" evidence="8">
    <location>
        <begin position="57"/>
        <end position="80"/>
    </location>
</feature>
<dbReference type="RefSeq" id="WP_023570925.1">
    <property type="nucleotide sequence ID" value="NZ_AVBI01000016.1"/>
</dbReference>
<feature type="transmembrane region" description="Helical" evidence="8">
    <location>
        <begin position="289"/>
        <end position="314"/>
    </location>
</feature>
<evidence type="ECO:0000256" key="6">
    <source>
        <dbReference type="ARBA" id="ARBA00022989"/>
    </source>
</evidence>
<evidence type="ECO:0000313" key="10">
    <source>
        <dbReference type="Proteomes" id="UP000319848"/>
    </source>
</evidence>
<dbReference type="InterPro" id="IPR002549">
    <property type="entry name" value="AI-2E-like"/>
</dbReference>
<dbReference type="GO" id="GO:0005886">
    <property type="term" value="C:plasma membrane"/>
    <property type="evidence" value="ECO:0007669"/>
    <property type="project" value="UniProtKB-SubCell"/>
</dbReference>
<keyword evidence="7 8" id="KW-0472">Membrane</keyword>
<dbReference type="PANTHER" id="PTHR21716">
    <property type="entry name" value="TRANSMEMBRANE PROTEIN"/>
    <property type="match status" value="1"/>
</dbReference>
<proteinExistence type="inferred from homology"/>
<keyword evidence="5 8" id="KW-0812">Transmembrane</keyword>
<dbReference type="OrthoDB" id="9793390at2"/>
<feature type="transmembrane region" description="Helical" evidence="8">
    <location>
        <begin position="194"/>
        <end position="216"/>
    </location>
</feature>
<keyword evidence="10" id="KW-1185">Reference proteome</keyword>
<protein>
    <submittedName>
        <fullName evidence="9">Putative PurR-regulated permease PerM</fullName>
    </submittedName>
</protein>